<dbReference type="GO" id="GO:0005737">
    <property type="term" value="C:cytoplasm"/>
    <property type="evidence" value="ECO:0007669"/>
    <property type="project" value="UniProtKB-ARBA"/>
</dbReference>
<dbReference type="PROSITE" id="PS50001">
    <property type="entry name" value="SH2"/>
    <property type="match status" value="1"/>
</dbReference>
<dbReference type="SUPFAM" id="SSF55550">
    <property type="entry name" value="SH2 domain"/>
    <property type="match status" value="1"/>
</dbReference>
<evidence type="ECO:0000256" key="2">
    <source>
        <dbReference type="PROSITE-ProRule" id="PRU00191"/>
    </source>
</evidence>
<comment type="caution">
    <text evidence="5">The sequence shown here is derived from an EMBL/GenBank/DDBJ whole genome shotgun (WGS) entry which is preliminary data.</text>
</comment>
<dbReference type="SMART" id="SM00252">
    <property type="entry name" value="SH2"/>
    <property type="match status" value="1"/>
</dbReference>
<organism evidence="5 6">
    <name type="scientific">Triplophysa rosa</name>
    <name type="common">Cave loach</name>
    <dbReference type="NCBI Taxonomy" id="992332"/>
    <lineage>
        <taxon>Eukaryota</taxon>
        <taxon>Metazoa</taxon>
        <taxon>Chordata</taxon>
        <taxon>Craniata</taxon>
        <taxon>Vertebrata</taxon>
        <taxon>Euteleostomi</taxon>
        <taxon>Actinopterygii</taxon>
        <taxon>Neopterygii</taxon>
        <taxon>Teleostei</taxon>
        <taxon>Ostariophysi</taxon>
        <taxon>Cypriniformes</taxon>
        <taxon>Nemacheilidae</taxon>
        <taxon>Triplophysa</taxon>
    </lineage>
</organism>
<accession>A0A9W7TSN6</accession>
<reference evidence="5" key="1">
    <citation type="submission" date="2021-02" db="EMBL/GenBank/DDBJ databases">
        <title>Comparative genomics reveals that relaxation of natural selection precedes convergent phenotypic evolution of cavefish.</title>
        <authorList>
            <person name="Peng Z."/>
        </authorList>
    </citation>
    <scope>NUCLEOTIDE SEQUENCE</scope>
    <source>
        <tissue evidence="5">Muscle</tissue>
    </source>
</reference>
<keyword evidence="1 2" id="KW-0727">SH2 domain</keyword>
<dbReference type="EMBL" id="JAFHDT010000013">
    <property type="protein sequence ID" value="KAI7801442.1"/>
    <property type="molecule type" value="Genomic_DNA"/>
</dbReference>
<dbReference type="InterPro" id="IPR051751">
    <property type="entry name" value="Immunoreceptor_sig_adapters"/>
</dbReference>
<dbReference type="Pfam" id="PF00017">
    <property type="entry name" value="SH2"/>
    <property type="match status" value="1"/>
</dbReference>
<dbReference type="Proteomes" id="UP001059041">
    <property type="component" value="Linkage Group LG13"/>
</dbReference>
<evidence type="ECO:0000256" key="3">
    <source>
        <dbReference type="SAM" id="MobiDB-lite"/>
    </source>
</evidence>
<feature type="region of interest" description="Disordered" evidence="3">
    <location>
        <begin position="96"/>
        <end position="196"/>
    </location>
</feature>
<gene>
    <name evidence="5" type="ORF">IRJ41_013523</name>
</gene>
<dbReference type="Gene3D" id="3.30.505.10">
    <property type="entry name" value="SH2 domain"/>
    <property type="match status" value="1"/>
</dbReference>
<sequence>MSITHTGSELRSPGRVGGSITTLTRITELFSHTHTPSNIALLRSTGAGGDCLRNDASSLIMEGINRLDRDRLAQDRYTDGRSPKTHITRDSVYVPPRVPRTVQPGCKGPVVNRDLKPGRRLPTSSSDGRLQFLGSADKDFTVPQRPVRHLPRDQMSLPPLPTETISKHQNKTDERPPSRPVPTSPHNLNNTHTWTESGLSEIKNVKSRSSEAHMACQRFSLDLDLDLVLDSQDLSSDCVTEHDFDSHFRRQQNHEWPPTKEDSNHSGFSSHSKPVQGLEEQNWYVGPFSRVDSEHALHLVNREGAFLVRDCSRNTTHEPFVLAVFYDKRVFNIQIRFCEETCKYTLGTGLRNSERFDSVTDIIKFHSIFPIILIDGRKMLAATNPRRHCVLMYPVTKQDMTELLR</sequence>
<feature type="compositionally biased region" description="Polar residues" evidence="3">
    <location>
        <begin position="184"/>
        <end position="196"/>
    </location>
</feature>
<name>A0A9W7TSN6_TRIRA</name>
<protein>
    <submittedName>
        <fullName evidence="5">Cytokine-dependent hematopoietic cell linker</fullName>
    </submittedName>
</protein>
<dbReference type="GO" id="GO:0035556">
    <property type="term" value="P:intracellular signal transduction"/>
    <property type="evidence" value="ECO:0007669"/>
    <property type="project" value="TreeGrafter"/>
</dbReference>
<proteinExistence type="predicted"/>
<feature type="domain" description="SH2" evidence="4">
    <location>
        <begin position="283"/>
        <end position="395"/>
    </location>
</feature>
<dbReference type="PANTHER" id="PTHR14098">
    <property type="entry name" value="SH2 DOMAIN CONTAINING PROTEIN"/>
    <property type="match status" value="1"/>
</dbReference>
<evidence type="ECO:0000313" key="6">
    <source>
        <dbReference type="Proteomes" id="UP001059041"/>
    </source>
</evidence>
<dbReference type="AlphaFoldDB" id="A0A9W7TSN6"/>
<dbReference type="PANTHER" id="PTHR14098:SF2">
    <property type="entry name" value="CYTOKINE-DEPENDENT HEMATOPOIETIC CELL LINKER"/>
    <property type="match status" value="1"/>
</dbReference>
<keyword evidence="6" id="KW-1185">Reference proteome</keyword>
<evidence type="ECO:0000256" key="1">
    <source>
        <dbReference type="ARBA" id="ARBA00022999"/>
    </source>
</evidence>
<dbReference type="OrthoDB" id="9945442at2759"/>
<dbReference type="InterPro" id="IPR036860">
    <property type="entry name" value="SH2_dom_sf"/>
</dbReference>
<dbReference type="GO" id="GO:0007169">
    <property type="term" value="P:cell surface receptor protein tyrosine kinase signaling pathway"/>
    <property type="evidence" value="ECO:0007669"/>
    <property type="project" value="TreeGrafter"/>
</dbReference>
<feature type="region of interest" description="Disordered" evidence="3">
    <location>
        <begin position="250"/>
        <end position="274"/>
    </location>
</feature>
<dbReference type="FunFam" id="3.30.505.10:FF:000016">
    <property type="entry name" value="B-cell linker protein isoform 2"/>
    <property type="match status" value="1"/>
</dbReference>
<dbReference type="InterPro" id="IPR000980">
    <property type="entry name" value="SH2"/>
</dbReference>
<evidence type="ECO:0000259" key="4">
    <source>
        <dbReference type="PROSITE" id="PS50001"/>
    </source>
</evidence>
<evidence type="ECO:0000313" key="5">
    <source>
        <dbReference type="EMBL" id="KAI7801442.1"/>
    </source>
</evidence>